<evidence type="ECO:0000313" key="3">
    <source>
        <dbReference type="Proteomes" id="UP000050761"/>
    </source>
</evidence>
<evidence type="ECO:0000256" key="1">
    <source>
        <dbReference type="SAM" id="SignalP"/>
    </source>
</evidence>
<accession>A0A3P8FNB1</accession>
<dbReference type="OrthoDB" id="410104at2759"/>
<dbReference type="EMBL" id="UZAH01041029">
    <property type="protein sequence ID" value="VDP59634.1"/>
    <property type="molecule type" value="Genomic_DNA"/>
</dbReference>
<keyword evidence="1" id="KW-0732">Signal</keyword>
<evidence type="ECO:0000313" key="4">
    <source>
        <dbReference type="WBParaSite" id="HPBE_0002684601-mRNA-1"/>
    </source>
</evidence>
<dbReference type="WBParaSite" id="HPBE_0002684601-mRNA-1">
    <property type="protein sequence ID" value="HPBE_0002684601-mRNA-1"/>
    <property type="gene ID" value="HPBE_0002684601"/>
</dbReference>
<reference evidence="2 3" key="1">
    <citation type="submission" date="2018-11" db="EMBL/GenBank/DDBJ databases">
        <authorList>
            <consortium name="Pathogen Informatics"/>
        </authorList>
    </citation>
    <scope>NUCLEOTIDE SEQUENCE [LARGE SCALE GENOMIC DNA]</scope>
</reference>
<sequence length="70" mass="7936">MMRPKHLKNLSPALISILVQLFTRCLSECKVPSQWNTSKTVLLYKKGDVLDIGNYRPICPRLTLVGGFTM</sequence>
<dbReference type="Proteomes" id="UP000050761">
    <property type="component" value="Unassembled WGS sequence"/>
</dbReference>
<proteinExistence type="predicted"/>
<dbReference type="AlphaFoldDB" id="A0A183GVX6"/>
<evidence type="ECO:0000313" key="2">
    <source>
        <dbReference type="EMBL" id="VDP59634.1"/>
    </source>
</evidence>
<name>A0A183GVX6_HELPZ</name>
<keyword evidence="3" id="KW-1185">Reference proteome</keyword>
<feature type="signal peptide" evidence="1">
    <location>
        <begin position="1"/>
        <end position="27"/>
    </location>
</feature>
<organism evidence="3 4">
    <name type="scientific">Heligmosomoides polygyrus</name>
    <name type="common">Parasitic roundworm</name>
    <dbReference type="NCBI Taxonomy" id="6339"/>
    <lineage>
        <taxon>Eukaryota</taxon>
        <taxon>Metazoa</taxon>
        <taxon>Ecdysozoa</taxon>
        <taxon>Nematoda</taxon>
        <taxon>Chromadorea</taxon>
        <taxon>Rhabditida</taxon>
        <taxon>Rhabditina</taxon>
        <taxon>Rhabditomorpha</taxon>
        <taxon>Strongyloidea</taxon>
        <taxon>Heligmosomidae</taxon>
        <taxon>Heligmosomoides</taxon>
    </lineage>
</organism>
<feature type="chain" id="PRO_5044552252" evidence="1">
    <location>
        <begin position="28"/>
        <end position="70"/>
    </location>
</feature>
<gene>
    <name evidence="2" type="ORF">HPBE_LOCUS26845</name>
</gene>
<accession>A0A183GVX6</accession>
<reference evidence="4" key="2">
    <citation type="submission" date="2019-09" db="UniProtKB">
        <authorList>
            <consortium name="WormBaseParasite"/>
        </authorList>
    </citation>
    <scope>IDENTIFICATION</scope>
</reference>
<protein>
    <submittedName>
        <fullName evidence="4">Secreted protein</fullName>
    </submittedName>
</protein>